<dbReference type="EMBL" id="FNMZ01000013">
    <property type="protein sequence ID" value="SDX92501.1"/>
    <property type="molecule type" value="Genomic_DNA"/>
</dbReference>
<accession>A0A1H3FNH5</accession>
<evidence type="ECO:0000313" key="1">
    <source>
        <dbReference type="EMBL" id="SDX92501.1"/>
    </source>
</evidence>
<proteinExistence type="predicted"/>
<protein>
    <submittedName>
        <fullName evidence="1">UDP-glucuronate 4-epimerase</fullName>
    </submittedName>
</protein>
<dbReference type="Gene3D" id="3.90.25.10">
    <property type="entry name" value="UDP-galactose 4-epimerase, domain 1"/>
    <property type="match status" value="1"/>
</dbReference>
<name>A0A1H3FNH5_9RHOB</name>
<dbReference type="InterPro" id="IPR036291">
    <property type="entry name" value="NAD(P)-bd_dom_sf"/>
</dbReference>
<gene>
    <name evidence="1" type="ORF">SAMN05444336_11330</name>
</gene>
<reference evidence="1 2" key="1">
    <citation type="submission" date="2016-10" db="EMBL/GenBank/DDBJ databases">
        <authorList>
            <person name="de Groot N.N."/>
        </authorList>
    </citation>
    <scope>NUCLEOTIDE SEQUENCE [LARGE SCALE GENOMIC DNA]</scope>
    <source>
        <strain evidence="1 2">DSM 17890</strain>
    </source>
</reference>
<keyword evidence="2" id="KW-1185">Reference proteome</keyword>
<dbReference type="STRING" id="356660.SAMN05444336_11330"/>
<sequence length="45" mass="4855">MQPGDVEATFADVAALEAEVGVAPKIPLEEGIPRFVAWFRAREGL</sequence>
<organism evidence="1 2">
    <name type="scientific">Albimonas donghaensis</name>
    <dbReference type="NCBI Taxonomy" id="356660"/>
    <lineage>
        <taxon>Bacteria</taxon>
        <taxon>Pseudomonadati</taxon>
        <taxon>Pseudomonadota</taxon>
        <taxon>Alphaproteobacteria</taxon>
        <taxon>Rhodobacterales</taxon>
        <taxon>Paracoccaceae</taxon>
        <taxon>Albimonas</taxon>
    </lineage>
</organism>
<dbReference type="Proteomes" id="UP000199118">
    <property type="component" value="Unassembled WGS sequence"/>
</dbReference>
<dbReference type="AlphaFoldDB" id="A0A1H3FNH5"/>
<evidence type="ECO:0000313" key="2">
    <source>
        <dbReference type="Proteomes" id="UP000199118"/>
    </source>
</evidence>
<dbReference type="SUPFAM" id="SSF51735">
    <property type="entry name" value="NAD(P)-binding Rossmann-fold domains"/>
    <property type="match status" value="1"/>
</dbReference>